<dbReference type="EMBL" id="WVHS01000001">
    <property type="protein sequence ID" value="MXV14931.1"/>
    <property type="molecule type" value="Genomic_DNA"/>
</dbReference>
<name>A0A7K1XVB0_9SPHI</name>
<organism evidence="1 2">
    <name type="scientific">Hufsiella ginkgonis</name>
    <dbReference type="NCBI Taxonomy" id="2695274"/>
    <lineage>
        <taxon>Bacteria</taxon>
        <taxon>Pseudomonadati</taxon>
        <taxon>Bacteroidota</taxon>
        <taxon>Sphingobacteriia</taxon>
        <taxon>Sphingobacteriales</taxon>
        <taxon>Sphingobacteriaceae</taxon>
        <taxon>Hufsiella</taxon>
    </lineage>
</organism>
<dbReference type="InterPro" id="IPR021314">
    <property type="entry name" value="DUF2911"/>
</dbReference>
<dbReference type="AlphaFoldDB" id="A0A7K1XVB0"/>
<evidence type="ECO:0000313" key="1">
    <source>
        <dbReference type="EMBL" id="MXV14931.1"/>
    </source>
</evidence>
<gene>
    <name evidence="1" type="ORF">GS398_06445</name>
</gene>
<keyword evidence="2" id="KW-1185">Reference proteome</keyword>
<sequence>MLFTAVFAGEASAQKAPASPPAKDSVVIGGKVISVKYAAPSVKGRDIFGAGGLLSREKNFPVWRAGANSATTFHTDADLEIGGLSVPKGDYTLYVSLVDPQHWELIINKQLGQWGLTYDQAQDLGRVKMTMGKIDPPVEVLFYKLTLPQPNKVKIALTWEKMTASVDVKVKK</sequence>
<reference evidence="1 2" key="1">
    <citation type="submission" date="2019-11" db="EMBL/GenBank/DDBJ databases">
        <title>Pedobacter sp. HMF7056 Genome sequencing and assembly.</title>
        <authorList>
            <person name="Kang H."/>
            <person name="Kim H."/>
            <person name="Joh K."/>
        </authorList>
    </citation>
    <scope>NUCLEOTIDE SEQUENCE [LARGE SCALE GENOMIC DNA]</scope>
    <source>
        <strain evidence="1 2">HMF7056</strain>
    </source>
</reference>
<proteinExistence type="predicted"/>
<accession>A0A7K1XVB0</accession>
<protein>
    <submittedName>
        <fullName evidence="1">DUF2911 domain-containing protein</fullName>
    </submittedName>
</protein>
<dbReference type="Pfam" id="PF11138">
    <property type="entry name" value="DUF2911"/>
    <property type="match status" value="1"/>
</dbReference>
<evidence type="ECO:0000313" key="2">
    <source>
        <dbReference type="Proteomes" id="UP000451233"/>
    </source>
</evidence>
<dbReference type="Proteomes" id="UP000451233">
    <property type="component" value="Unassembled WGS sequence"/>
</dbReference>
<comment type="caution">
    <text evidence="1">The sequence shown here is derived from an EMBL/GenBank/DDBJ whole genome shotgun (WGS) entry which is preliminary data.</text>
</comment>